<dbReference type="RefSeq" id="WP_386058297.1">
    <property type="nucleotide sequence ID" value="NZ_JBHLTQ010000001.1"/>
</dbReference>
<proteinExistence type="predicted"/>
<reference evidence="1 2" key="1">
    <citation type="submission" date="2024-09" db="EMBL/GenBank/DDBJ databases">
        <authorList>
            <person name="Sun Q."/>
            <person name="Mori K."/>
        </authorList>
    </citation>
    <scope>NUCLEOTIDE SEQUENCE [LARGE SCALE GENOMIC DNA]</scope>
    <source>
        <strain evidence="1 2">NCAIM B.02481</strain>
    </source>
</reference>
<evidence type="ECO:0000313" key="1">
    <source>
        <dbReference type="EMBL" id="MFC0603091.1"/>
    </source>
</evidence>
<sequence length="188" mass="21833">MKNKIFYPKLWQTLPYSISLIDKIDERNITPIKDLALNSNYVFEKGISEMKLNVQSFFAIDKDGNEHKVEDFRAQTLNLKGDYTGLYIEPKNGLKLNPGMYTHFKFYLNAEGGNKAILTDRSEVNLVNADYVDFVIENGLVVKEDKAIKIRMSFNFSPFTYPNFSKLKKDILNNYRLFTNKKVNSFQS</sequence>
<comment type="caution">
    <text evidence="1">The sequence shown here is derived from an EMBL/GenBank/DDBJ whole genome shotgun (WGS) entry which is preliminary data.</text>
</comment>
<dbReference type="EMBL" id="JBHLTQ010000001">
    <property type="protein sequence ID" value="MFC0603091.1"/>
    <property type="molecule type" value="Genomic_DNA"/>
</dbReference>
<protein>
    <submittedName>
        <fullName evidence="1">Uncharacterized protein</fullName>
    </submittedName>
</protein>
<gene>
    <name evidence="1" type="ORF">ACFFGA_00870</name>
</gene>
<organism evidence="1 2">
    <name type="scientific">Winogradskyella pulchriflava</name>
    <dbReference type="NCBI Taxonomy" id="1110688"/>
    <lineage>
        <taxon>Bacteria</taxon>
        <taxon>Pseudomonadati</taxon>
        <taxon>Bacteroidota</taxon>
        <taxon>Flavobacteriia</taxon>
        <taxon>Flavobacteriales</taxon>
        <taxon>Flavobacteriaceae</taxon>
        <taxon>Winogradskyella</taxon>
    </lineage>
</organism>
<keyword evidence="2" id="KW-1185">Reference proteome</keyword>
<dbReference type="Proteomes" id="UP001589832">
    <property type="component" value="Unassembled WGS sequence"/>
</dbReference>
<evidence type="ECO:0000313" key="2">
    <source>
        <dbReference type="Proteomes" id="UP001589832"/>
    </source>
</evidence>
<accession>A0ABV6Q728</accession>
<name>A0ABV6Q728_9FLAO</name>